<dbReference type="Pfam" id="PF14527">
    <property type="entry name" value="LAGLIDADG_WhiA"/>
    <property type="match status" value="1"/>
</dbReference>
<dbReference type="GO" id="GO:0003677">
    <property type="term" value="F:DNA binding"/>
    <property type="evidence" value="ECO:0007669"/>
    <property type="project" value="UniProtKB-UniRule"/>
</dbReference>
<dbReference type="InterPro" id="IPR004042">
    <property type="entry name" value="Intein_endonuc_central"/>
</dbReference>
<keyword evidence="7" id="KW-1185">Reference proteome</keyword>
<dbReference type="EMBL" id="DF968001">
    <property type="protein sequence ID" value="GAO99764.1"/>
    <property type="molecule type" value="Genomic_DNA"/>
</dbReference>
<name>A0A0K8MIQ7_9LACO</name>
<dbReference type="InterPro" id="IPR023054">
    <property type="entry name" value="Sporulation_regulator_WhiA_C"/>
</dbReference>
<organism evidence="6 7">
    <name type="scientific">Fructobacillus ficulneus</name>
    <dbReference type="NCBI Taxonomy" id="157463"/>
    <lineage>
        <taxon>Bacteria</taxon>
        <taxon>Bacillati</taxon>
        <taxon>Bacillota</taxon>
        <taxon>Bacilli</taxon>
        <taxon>Lactobacillales</taxon>
        <taxon>Lactobacillaceae</taxon>
        <taxon>Fructobacillus</taxon>
    </lineage>
</organism>
<keyword evidence="3 4" id="KW-0131">Cell cycle</keyword>
<dbReference type="InterPro" id="IPR027434">
    <property type="entry name" value="Homing_endonucl"/>
</dbReference>
<dbReference type="InterPro" id="IPR018478">
    <property type="entry name" value="Sporu_reg_WhiA_N_dom"/>
</dbReference>
<dbReference type="GO" id="GO:0004519">
    <property type="term" value="F:endonuclease activity"/>
    <property type="evidence" value="ECO:0007669"/>
    <property type="project" value="InterPro"/>
</dbReference>
<sequence length="314" mass="34816">MSYAAEVKKELTGRIVSDDSAKSELAALLQMNGVSTWGLSQEIKVQTENPAIARRIYTLIKQLYPAASVDVQVNQRVAMTERKALIVVLQSQVEDILADLGVDPLGINQEVPAWLLNTEEKRRSFLRGAFLAAGSVNSPEKANYHLEIYTSHEGFSEQLTKLMVDFDMPVKVAKRHSGYFVYLKRSEKIVDFLKLIGAGNTMLHFADIRISRDMRNSVNRLNNADMANLQRVAVAANSQVQAILTIQKEIGDLDELPPKLADFARARLEHPDGSLAEIGDVLEISKSGANHRMRKLAALAKTIEEGGDFSLDKI</sequence>
<dbReference type="GO" id="GO:0051301">
    <property type="term" value="P:cell division"/>
    <property type="evidence" value="ECO:0007669"/>
    <property type="project" value="UniProtKB-UniRule"/>
</dbReference>
<dbReference type="Pfam" id="PF10298">
    <property type="entry name" value="WhiA_N"/>
    <property type="match status" value="1"/>
</dbReference>
<dbReference type="Gene3D" id="3.10.28.10">
    <property type="entry name" value="Homing endonucleases"/>
    <property type="match status" value="1"/>
</dbReference>
<keyword evidence="2 4" id="KW-0238">DNA-binding</keyword>
<dbReference type="PANTHER" id="PTHR37307:SF1">
    <property type="entry name" value="CELL DIVISION PROTEIN WHIA-RELATED"/>
    <property type="match status" value="1"/>
</dbReference>
<evidence type="ECO:0000256" key="3">
    <source>
        <dbReference type="ARBA" id="ARBA00023306"/>
    </source>
</evidence>
<dbReference type="AlphaFoldDB" id="A0A0K8MIQ7"/>
<evidence type="ECO:0000256" key="1">
    <source>
        <dbReference type="ARBA" id="ARBA00022618"/>
    </source>
</evidence>
<dbReference type="RefSeq" id="WP_061993156.1">
    <property type="nucleotide sequence ID" value="NZ_DF968001.1"/>
</dbReference>
<evidence type="ECO:0000256" key="4">
    <source>
        <dbReference type="HAMAP-Rule" id="MF_01420"/>
    </source>
</evidence>
<feature type="domain" description="DOD-type homing endonuclease" evidence="5">
    <location>
        <begin position="11"/>
        <end position="168"/>
    </location>
</feature>
<evidence type="ECO:0000256" key="2">
    <source>
        <dbReference type="ARBA" id="ARBA00023125"/>
    </source>
</evidence>
<dbReference type="STRING" id="157463.GCA_001047075_00681"/>
<dbReference type="HAMAP" id="MF_01420">
    <property type="entry name" value="HTH_type_WhiA"/>
    <property type="match status" value="1"/>
</dbReference>
<comment type="function">
    <text evidence="4">Involved in cell division and chromosome segregation.</text>
</comment>
<dbReference type="SUPFAM" id="SSF55608">
    <property type="entry name" value="Homing endonucleases"/>
    <property type="match status" value="1"/>
</dbReference>
<dbReference type="PANTHER" id="PTHR37307">
    <property type="entry name" value="CELL DIVISION PROTEIN WHIA-RELATED"/>
    <property type="match status" value="1"/>
</dbReference>
<evidence type="ECO:0000313" key="7">
    <source>
        <dbReference type="Proteomes" id="UP000253891"/>
    </source>
</evidence>
<reference evidence="6 7" key="1">
    <citation type="journal article" date="2015" name="BMC Genomics">
        <title>Comparative genomics of Fructobacillus spp. and Leuconostoc spp. reveals niche-specific evolution of Fructobacillus spp.</title>
        <authorList>
            <person name="Endo A."/>
            <person name="Tanizawa Y."/>
            <person name="Tanaka N."/>
            <person name="Maeno S."/>
            <person name="Kumar H."/>
            <person name="Shiwa Y."/>
            <person name="Okada S."/>
            <person name="Yoshikawa H."/>
            <person name="Dicks L."/>
            <person name="Nakagawa J."/>
            <person name="Arita M."/>
        </authorList>
    </citation>
    <scope>NUCLEOTIDE SEQUENCE [LARGE SCALE GENOMIC DNA]</scope>
    <source>
        <strain evidence="6 7">JCM 12225</strain>
    </source>
</reference>
<protein>
    <recommendedName>
        <fullName evidence="4">Probable cell division protein WhiA</fullName>
    </recommendedName>
</protein>
<proteinExistence type="inferred from homology"/>
<gene>
    <name evidence="4 6" type="primary">whiA</name>
    <name evidence="6" type="ORF">FFIC_240370</name>
</gene>
<dbReference type="InterPro" id="IPR039518">
    <property type="entry name" value="WhiA_LAGLIDADG_dom"/>
</dbReference>
<evidence type="ECO:0000259" key="5">
    <source>
        <dbReference type="PROSITE" id="PS50819"/>
    </source>
</evidence>
<comment type="similarity">
    <text evidence="4">Belongs to the WhiA family.</text>
</comment>
<dbReference type="Proteomes" id="UP000253891">
    <property type="component" value="Unassembled WGS sequence"/>
</dbReference>
<keyword evidence="1 4" id="KW-0132">Cell division</keyword>
<dbReference type="NCBIfam" id="TIGR00647">
    <property type="entry name" value="DNA_bind_WhiA"/>
    <property type="match status" value="1"/>
</dbReference>
<dbReference type="OrthoDB" id="401278at2"/>
<dbReference type="GO" id="GO:0043937">
    <property type="term" value="P:regulation of sporulation"/>
    <property type="evidence" value="ECO:0007669"/>
    <property type="project" value="InterPro"/>
</dbReference>
<dbReference type="PROSITE" id="PS50819">
    <property type="entry name" value="INTEIN_ENDONUCLEASE"/>
    <property type="match status" value="1"/>
</dbReference>
<evidence type="ECO:0000313" key="6">
    <source>
        <dbReference type="EMBL" id="GAO99764.1"/>
    </source>
</evidence>
<accession>A0A0K8MIQ7</accession>
<dbReference type="InterPro" id="IPR003802">
    <property type="entry name" value="Sporulation_regulator_WhiA"/>
</dbReference>
<dbReference type="Pfam" id="PF02650">
    <property type="entry name" value="HTH_WhiA"/>
    <property type="match status" value="1"/>
</dbReference>